<dbReference type="KEGG" id="vcm:VCM66_1587"/>
<reference evidence="1 2" key="1">
    <citation type="journal article" date="2008" name="PLoS ONE">
        <title>A recalibrated molecular clock and independent origins for the cholera pandemic clones.</title>
        <authorList>
            <person name="Feng L."/>
            <person name="Reeves P.R."/>
            <person name="Lan R."/>
            <person name="Ren Y."/>
            <person name="Gao C."/>
            <person name="Zhou Z."/>
            <person name="Ren Y."/>
            <person name="Cheng J."/>
            <person name="Wang W."/>
            <person name="Wang J."/>
            <person name="Qian W."/>
            <person name="Li D."/>
            <person name="Wang L."/>
        </authorList>
    </citation>
    <scope>NUCLEOTIDE SEQUENCE [LARGE SCALE GENOMIC DNA]</scope>
    <source>
        <strain evidence="1 2">M66-2</strain>
    </source>
</reference>
<dbReference type="EMBL" id="CP001233">
    <property type="protein sequence ID" value="ACP05900.1"/>
    <property type="molecule type" value="Genomic_DNA"/>
</dbReference>
<accession>C3LMX4</accession>
<evidence type="ECO:0000313" key="2">
    <source>
        <dbReference type="Proteomes" id="UP000001217"/>
    </source>
</evidence>
<dbReference type="Proteomes" id="UP000001217">
    <property type="component" value="Chromosome I"/>
</dbReference>
<sequence>MAGYSQCVVGGLALPTICQKRQSQPITVGFE</sequence>
<organism evidence="1 2">
    <name type="scientific">Vibrio cholerae serotype O1 (strain M66-2)</name>
    <dbReference type="NCBI Taxonomy" id="579112"/>
    <lineage>
        <taxon>Bacteria</taxon>
        <taxon>Pseudomonadati</taxon>
        <taxon>Pseudomonadota</taxon>
        <taxon>Gammaproteobacteria</taxon>
        <taxon>Vibrionales</taxon>
        <taxon>Vibrionaceae</taxon>
        <taxon>Vibrio</taxon>
    </lineage>
</organism>
<proteinExistence type="predicted"/>
<gene>
    <name evidence="1" type="ordered locus">VCM66_1587</name>
</gene>
<dbReference type="AlphaFoldDB" id="C3LMX4"/>
<name>C3LMX4_VIBCM</name>
<protein>
    <submittedName>
        <fullName evidence="1">Uncharacterized protein</fullName>
    </submittedName>
</protein>
<evidence type="ECO:0000313" key="1">
    <source>
        <dbReference type="EMBL" id="ACP05900.1"/>
    </source>
</evidence>
<dbReference type="HOGENOM" id="CLU_3399038_0_0_6"/>